<evidence type="ECO:0000313" key="1">
    <source>
        <dbReference type="EMBL" id="HGZ10705.1"/>
    </source>
</evidence>
<sequence length="122" mass="13407">MGRWCGVPAGGALFPGRASRLFFISPYLLTSEQAGGLTQPYREHVWLYVCVNAIAQSISAAPLLLKTGSRKNPTAKTQRKLFRENTLLPKMALIEYVLWSQMPRLIEGGRMGKEQAAGGLSL</sequence>
<protein>
    <submittedName>
        <fullName evidence="1">Uncharacterized protein</fullName>
    </submittedName>
</protein>
<organism evidence="1">
    <name type="scientific">Desulfobacca acetoxidans</name>
    <dbReference type="NCBI Taxonomy" id="60893"/>
    <lineage>
        <taxon>Bacteria</taxon>
        <taxon>Pseudomonadati</taxon>
        <taxon>Thermodesulfobacteriota</taxon>
        <taxon>Desulfobaccia</taxon>
        <taxon>Desulfobaccales</taxon>
        <taxon>Desulfobaccaceae</taxon>
        <taxon>Desulfobacca</taxon>
    </lineage>
</organism>
<reference evidence="1" key="1">
    <citation type="journal article" date="2020" name="mSystems">
        <title>Genome- and Community-Level Interaction Insights into Carbon Utilization and Element Cycling Functions of Hydrothermarchaeota in Hydrothermal Sediment.</title>
        <authorList>
            <person name="Zhou Z."/>
            <person name="Liu Y."/>
            <person name="Xu W."/>
            <person name="Pan J."/>
            <person name="Luo Z.H."/>
            <person name="Li M."/>
        </authorList>
    </citation>
    <scope>NUCLEOTIDE SEQUENCE [LARGE SCALE GENOMIC DNA]</scope>
    <source>
        <strain evidence="1">SpSt-853</strain>
    </source>
</reference>
<comment type="caution">
    <text evidence="1">The sequence shown here is derived from an EMBL/GenBank/DDBJ whole genome shotgun (WGS) entry which is preliminary data.</text>
</comment>
<dbReference type="EMBL" id="DTKJ01000006">
    <property type="protein sequence ID" value="HGZ10705.1"/>
    <property type="molecule type" value="Genomic_DNA"/>
</dbReference>
<name>A0A7C5EV69_9BACT</name>
<dbReference type="AlphaFoldDB" id="A0A7C5EV69"/>
<accession>A0A7C5EV69</accession>
<gene>
    <name evidence="1" type="ORF">ENW48_00625</name>
</gene>
<proteinExistence type="predicted"/>